<evidence type="ECO:0000313" key="1">
    <source>
        <dbReference type="EMBL" id="MFB9992957.1"/>
    </source>
</evidence>
<evidence type="ECO:0000313" key="2">
    <source>
        <dbReference type="Proteomes" id="UP001589733"/>
    </source>
</evidence>
<dbReference type="Proteomes" id="UP001589733">
    <property type="component" value="Unassembled WGS sequence"/>
</dbReference>
<sequence length="133" mass="14582">MSPTEWQAAEKLLPRARTLAGTFAHGSGPNCFGTVMAAAGVLGAELEWMQREPFEEFLANHTHAGGKDDHPGTLLVWRSKGRQLEHAAVTLGGGWALHKPSQTWMTPRAVLPAPALIRAYRTPGHRLERRTLL</sequence>
<gene>
    <name evidence="1" type="ORF">ACFFLM_13360</name>
</gene>
<keyword evidence="2" id="KW-1185">Reference proteome</keyword>
<protein>
    <submittedName>
        <fullName evidence="1">Uncharacterized protein</fullName>
    </submittedName>
</protein>
<proteinExistence type="predicted"/>
<reference evidence="1 2" key="1">
    <citation type="submission" date="2024-09" db="EMBL/GenBank/DDBJ databases">
        <authorList>
            <person name="Sun Q."/>
            <person name="Mori K."/>
        </authorList>
    </citation>
    <scope>NUCLEOTIDE SEQUENCE [LARGE SCALE GENOMIC DNA]</scope>
    <source>
        <strain evidence="1 2">JCM 13503</strain>
    </source>
</reference>
<organism evidence="1 2">
    <name type="scientific">Deinococcus oregonensis</name>
    <dbReference type="NCBI Taxonomy" id="1805970"/>
    <lineage>
        <taxon>Bacteria</taxon>
        <taxon>Thermotogati</taxon>
        <taxon>Deinococcota</taxon>
        <taxon>Deinococci</taxon>
        <taxon>Deinococcales</taxon>
        <taxon>Deinococcaceae</taxon>
        <taxon>Deinococcus</taxon>
    </lineage>
</organism>
<name>A0ABV6AZM6_9DEIO</name>
<dbReference type="RefSeq" id="WP_380010846.1">
    <property type="nucleotide sequence ID" value="NZ_JBHLYR010000044.1"/>
</dbReference>
<dbReference type="EMBL" id="JBHLYR010000044">
    <property type="protein sequence ID" value="MFB9992957.1"/>
    <property type="molecule type" value="Genomic_DNA"/>
</dbReference>
<comment type="caution">
    <text evidence="1">The sequence shown here is derived from an EMBL/GenBank/DDBJ whole genome shotgun (WGS) entry which is preliminary data.</text>
</comment>
<accession>A0ABV6AZM6</accession>